<evidence type="ECO:0000313" key="2">
    <source>
        <dbReference type="Proteomes" id="UP001469553"/>
    </source>
</evidence>
<keyword evidence="2" id="KW-1185">Reference proteome</keyword>
<gene>
    <name evidence="1" type="ORF">AMECASPLE_036033</name>
</gene>
<proteinExistence type="predicted"/>
<protein>
    <submittedName>
        <fullName evidence="1">Uncharacterized protein</fullName>
    </submittedName>
</protein>
<sequence length="103" mass="11223">MSANDSQLAFCSFFPNQRPAPLHPLVSATLHGKTLSKLLFPLFGEWKLPKLTGCSSLGLKYTVSQSFSTAYSIVGHGEAGAYLQQSMGERRDTPWTCRQSIAG</sequence>
<dbReference type="Proteomes" id="UP001469553">
    <property type="component" value="Unassembled WGS sequence"/>
</dbReference>
<organism evidence="1 2">
    <name type="scientific">Ameca splendens</name>
    <dbReference type="NCBI Taxonomy" id="208324"/>
    <lineage>
        <taxon>Eukaryota</taxon>
        <taxon>Metazoa</taxon>
        <taxon>Chordata</taxon>
        <taxon>Craniata</taxon>
        <taxon>Vertebrata</taxon>
        <taxon>Euteleostomi</taxon>
        <taxon>Actinopterygii</taxon>
        <taxon>Neopterygii</taxon>
        <taxon>Teleostei</taxon>
        <taxon>Neoteleostei</taxon>
        <taxon>Acanthomorphata</taxon>
        <taxon>Ovalentaria</taxon>
        <taxon>Atherinomorphae</taxon>
        <taxon>Cyprinodontiformes</taxon>
        <taxon>Goodeidae</taxon>
        <taxon>Ameca</taxon>
    </lineage>
</organism>
<reference evidence="1 2" key="1">
    <citation type="submission" date="2021-06" db="EMBL/GenBank/DDBJ databases">
        <authorList>
            <person name="Palmer J.M."/>
        </authorList>
    </citation>
    <scope>NUCLEOTIDE SEQUENCE [LARGE SCALE GENOMIC DNA]</scope>
    <source>
        <strain evidence="1 2">AS_MEX2019</strain>
        <tissue evidence="1">Muscle</tissue>
    </source>
</reference>
<evidence type="ECO:0000313" key="1">
    <source>
        <dbReference type="EMBL" id="MEQ2282000.1"/>
    </source>
</evidence>
<dbReference type="EMBL" id="JAHRIP010005556">
    <property type="protein sequence ID" value="MEQ2282000.1"/>
    <property type="molecule type" value="Genomic_DNA"/>
</dbReference>
<name>A0ABV0XKL2_9TELE</name>
<comment type="caution">
    <text evidence="1">The sequence shown here is derived from an EMBL/GenBank/DDBJ whole genome shotgun (WGS) entry which is preliminary data.</text>
</comment>
<accession>A0ABV0XKL2</accession>